<comment type="subcellular location">
    <subcellularLocation>
        <location evidence="2">Nucleus</location>
        <location evidence="2">Nucleolus</location>
    </subcellularLocation>
</comment>
<name>A0AAN6JJF6_9BASI</name>
<keyword evidence="3" id="KW-0698">rRNA processing</keyword>
<comment type="caution">
    <text evidence="11">The sequence shown here is derived from an EMBL/GenBank/DDBJ whole genome shotgun (WGS) entry which is preliminary data.</text>
</comment>
<reference evidence="11" key="1">
    <citation type="journal article" date="2023" name="PhytoFront">
        <title>Draft Genome Resources of Seven Strains of Tilletia horrida, Causal Agent of Kernel Smut of Rice.</title>
        <authorList>
            <person name="Khanal S."/>
            <person name="Antony Babu S."/>
            <person name="Zhou X.G."/>
        </authorList>
    </citation>
    <scope>NUCLEOTIDE SEQUENCE</scope>
    <source>
        <strain evidence="11">TX3</strain>
    </source>
</reference>
<dbReference type="FunFam" id="2.130.10.10:FF:000378">
    <property type="entry name" value="U3 small nucleolar RNA-associated protein 7"/>
    <property type="match status" value="1"/>
</dbReference>
<dbReference type="GO" id="GO:0000462">
    <property type="term" value="P:maturation of SSU-rRNA from tricistronic rRNA transcript (SSU-rRNA, 5.8S rRNA, LSU-rRNA)"/>
    <property type="evidence" value="ECO:0007669"/>
    <property type="project" value="TreeGrafter"/>
</dbReference>
<keyword evidence="5" id="KW-0677">Repeat</keyword>
<dbReference type="PROSITE" id="PS50082">
    <property type="entry name" value="WD_REPEATS_2"/>
    <property type="match status" value="1"/>
</dbReference>
<dbReference type="PANTHER" id="PTHR14085">
    <property type="entry name" value="WD-REPEAT PROTEIN BING4"/>
    <property type="match status" value="1"/>
</dbReference>
<dbReference type="PROSITE" id="PS50294">
    <property type="entry name" value="WD_REPEATS_REGION"/>
    <property type="match status" value="1"/>
</dbReference>
<comment type="function">
    <text evidence="1">Involved in nucleolar processing of pre-18S ribosomal RNA.</text>
</comment>
<gene>
    <name evidence="11" type="primary">utp7</name>
    <name evidence="11" type="ORF">OC842_004305</name>
</gene>
<feature type="domain" description="BING4 C-terminal" evidence="10">
    <location>
        <begin position="425"/>
        <end position="504"/>
    </location>
</feature>
<evidence type="ECO:0000256" key="7">
    <source>
        <dbReference type="ARBA" id="ARBA00076453"/>
    </source>
</evidence>
<dbReference type="SMART" id="SM01033">
    <property type="entry name" value="BING4CT"/>
    <property type="match status" value="1"/>
</dbReference>
<evidence type="ECO:0000256" key="8">
    <source>
        <dbReference type="PROSITE-ProRule" id="PRU00221"/>
    </source>
</evidence>
<keyword evidence="12" id="KW-1185">Reference proteome</keyword>
<dbReference type="Pfam" id="PF08149">
    <property type="entry name" value="BING4CT"/>
    <property type="match status" value="1"/>
</dbReference>
<keyword evidence="6" id="KW-0539">Nucleus</keyword>
<evidence type="ECO:0000313" key="11">
    <source>
        <dbReference type="EMBL" id="KAK0529239.1"/>
    </source>
</evidence>
<evidence type="ECO:0000256" key="4">
    <source>
        <dbReference type="ARBA" id="ARBA00022574"/>
    </source>
</evidence>
<organism evidence="11 12">
    <name type="scientific">Tilletia horrida</name>
    <dbReference type="NCBI Taxonomy" id="155126"/>
    <lineage>
        <taxon>Eukaryota</taxon>
        <taxon>Fungi</taxon>
        <taxon>Dikarya</taxon>
        <taxon>Basidiomycota</taxon>
        <taxon>Ustilaginomycotina</taxon>
        <taxon>Exobasidiomycetes</taxon>
        <taxon>Tilletiales</taxon>
        <taxon>Tilletiaceae</taxon>
        <taxon>Tilletia</taxon>
    </lineage>
</organism>
<dbReference type="GO" id="GO:0030686">
    <property type="term" value="C:90S preribosome"/>
    <property type="evidence" value="ECO:0007669"/>
    <property type="project" value="TreeGrafter"/>
</dbReference>
<evidence type="ECO:0000256" key="5">
    <source>
        <dbReference type="ARBA" id="ARBA00022737"/>
    </source>
</evidence>
<feature type="compositionally biased region" description="Basic residues" evidence="9">
    <location>
        <begin position="19"/>
        <end position="30"/>
    </location>
</feature>
<evidence type="ECO:0000256" key="2">
    <source>
        <dbReference type="ARBA" id="ARBA00004604"/>
    </source>
</evidence>
<dbReference type="InterPro" id="IPR001680">
    <property type="entry name" value="WD40_rpt"/>
</dbReference>
<dbReference type="InterPro" id="IPR012952">
    <property type="entry name" value="BING4_C_dom"/>
</dbReference>
<accession>A0AAN6JJF6</accession>
<dbReference type="PANTHER" id="PTHR14085:SF3">
    <property type="entry name" value="WD REPEAT-CONTAINING PROTEIN 46"/>
    <property type="match status" value="1"/>
</dbReference>
<dbReference type="PROSITE" id="PS00678">
    <property type="entry name" value="WD_REPEATS_1"/>
    <property type="match status" value="1"/>
</dbReference>
<evidence type="ECO:0000259" key="10">
    <source>
        <dbReference type="SMART" id="SM01033"/>
    </source>
</evidence>
<dbReference type="Proteomes" id="UP001176521">
    <property type="component" value="Unassembled WGS sequence"/>
</dbReference>
<dbReference type="InterPro" id="IPR015943">
    <property type="entry name" value="WD40/YVTN_repeat-like_dom_sf"/>
</dbReference>
<sequence length="689" mass="73698">MSASAAASGSGSGSGSARKAGKERARRGKGGARQQLPAIAHAESALEAQAASIAASTRVPTSFQQDLPPAADTSARPPKSFSQIPNKKLRAQVSRSFLQNKRANAHAQLADTYINVAKPGEDAGLIETEDALERTARITQSQITDSVGIDSASKSFSLDLSGGPGGVGLGPYRCDYTRNGRHLLIGGQKGHVASFDWQTGRLAAEIQLGETVRDVRWLHNQDFFAVAQKKYTFIYDGRGTEIHMLKDHVEVQRMEFLPYHFLLATVGTAGYLKYQNTSTGMLVSQHRTGLGACSTMAQNPLTAVLHLGHSNGTVTLWTPNLATPALRLLAHRGPVTGVSINTRDGGRQLATSSLDGGIKVWDVRMLGKGPVREWISRKPATDIQFSQRGLLGVAWGASHVNVYNLSSSSSSASVSSSSSSYQPGPYLTHNIPHASPLSLRFCPFEDVLGVGHAQGFTSLLVPGAGEPNFDSTEADPFERKNAKREREVHALLDKVPADMITLDPAVIGSLDTRASRADVLPAAADPESGIVKPADGRPYAALSRVERLALEGKGALDGGVDGFGEVGPSSSSAYAAAGMEEDERDSDADEMDLEADLLERQGAQAAVPGGKKAIKERRKARGKDSSLKKYLRRKRVNVIDPRTIELKEKVAKARHAKERAAAGLPAEADEDRPVGALDLFTMKRQRRRA</sequence>
<dbReference type="EMBL" id="JAPDMQ010000249">
    <property type="protein sequence ID" value="KAK0529239.1"/>
    <property type="molecule type" value="Genomic_DNA"/>
</dbReference>
<dbReference type="Gene3D" id="2.130.10.10">
    <property type="entry name" value="YVTN repeat-like/Quinoprotein amine dehydrogenase"/>
    <property type="match status" value="2"/>
</dbReference>
<dbReference type="InterPro" id="IPR019775">
    <property type="entry name" value="WD40_repeat_CS"/>
</dbReference>
<proteinExistence type="predicted"/>
<dbReference type="SMART" id="SM00320">
    <property type="entry name" value="WD40"/>
    <property type="match status" value="5"/>
</dbReference>
<dbReference type="InterPro" id="IPR036322">
    <property type="entry name" value="WD40_repeat_dom_sf"/>
</dbReference>
<keyword evidence="4 8" id="KW-0853">WD repeat</keyword>
<dbReference type="AlphaFoldDB" id="A0AAN6JJF6"/>
<feature type="compositionally biased region" description="Low complexity" evidence="9">
    <location>
        <begin position="38"/>
        <end position="56"/>
    </location>
</feature>
<dbReference type="InterPro" id="IPR040315">
    <property type="entry name" value="WDR46/Utp7"/>
</dbReference>
<dbReference type="GO" id="GO:0032040">
    <property type="term" value="C:small-subunit processome"/>
    <property type="evidence" value="ECO:0007669"/>
    <property type="project" value="TreeGrafter"/>
</dbReference>
<evidence type="ECO:0000313" key="12">
    <source>
        <dbReference type="Proteomes" id="UP001176521"/>
    </source>
</evidence>
<evidence type="ECO:0000256" key="6">
    <source>
        <dbReference type="ARBA" id="ARBA00023242"/>
    </source>
</evidence>
<feature type="repeat" description="WD" evidence="8">
    <location>
        <begin position="328"/>
        <end position="364"/>
    </location>
</feature>
<protein>
    <recommendedName>
        <fullName evidence="7">U three protein 7</fullName>
    </recommendedName>
</protein>
<feature type="region of interest" description="Disordered" evidence="9">
    <location>
        <begin position="1"/>
        <end position="82"/>
    </location>
</feature>
<dbReference type="SUPFAM" id="SSF50978">
    <property type="entry name" value="WD40 repeat-like"/>
    <property type="match status" value="1"/>
</dbReference>
<evidence type="ECO:0000256" key="1">
    <source>
        <dbReference type="ARBA" id="ARBA00004099"/>
    </source>
</evidence>
<evidence type="ECO:0000256" key="9">
    <source>
        <dbReference type="SAM" id="MobiDB-lite"/>
    </source>
</evidence>
<evidence type="ECO:0000256" key="3">
    <source>
        <dbReference type="ARBA" id="ARBA00022552"/>
    </source>
</evidence>